<dbReference type="Gene3D" id="1.10.10.10">
    <property type="entry name" value="Winged helix-like DNA-binding domain superfamily/Winged helix DNA-binding domain"/>
    <property type="match status" value="1"/>
</dbReference>
<evidence type="ECO:0000256" key="1">
    <source>
        <dbReference type="ARBA" id="ARBA00010641"/>
    </source>
</evidence>
<keyword evidence="4" id="KW-0238">DNA-binding</keyword>
<organism evidence="7 8">
    <name type="scientific">Actinomadura rubrobrunea</name>
    <dbReference type="NCBI Taxonomy" id="115335"/>
    <lineage>
        <taxon>Bacteria</taxon>
        <taxon>Bacillati</taxon>
        <taxon>Actinomycetota</taxon>
        <taxon>Actinomycetes</taxon>
        <taxon>Streptosporangiales</taxon>
        <taxon>Thermomonosporaceae</taxon>
        <taxon>Actinomadura</taxon>
    </lineage>
</organism>
<feature type="compositionally biased region" description="Low complexity" evidence="6">
    <location>
        <begin position="558"/>
        <end position="576"/>
    </location>
</feature>
<dbReference type="InterPro" id="IPR036388">
    <property type="entry name" value="WH-like_DNA-bd_sf"/>
</dbReference>
<evidence type="ECO:0000256" key="5">
    <source>
        <dbReference type="ARBA" id="ARBA00023163"/>
    </source>
</evidence>
<dbReference type="PRINTS" id="PR01217">
    <property type="entry name" value="PRICHEXTENSN"/>
</dbReference>
<dbReference type="InterPro" id="IPR013325">
    <property type="entry name" value="RNA_pol_sigma_r2"/>
</dbReference>
<comment type="caution">
    <text evidence="7">The sequence shown here is derived from an EMBL/GenBank/DDBJ whole genome shotgun (WGS) entry which is preliminary data.</text>
</comment>
<keyword evidence="5" id="KW-0804">Transcription</keyword>
<dbReference type="GO" id="GO:0016987">
    <property type="term" value="F:sigma factor activity"/>
    <property type="evidence" value="ECO:0007669"/>
    <property type="project" value="UniProtKB-KW"/>
</dbReference>
<protein>
    <recommendedName>
        <fullName evidence="9">Sigma-70 family RNA polymerase sigma factor</fullName>
    </recommendedName>
</protein>
<evidence type="ECO:0000313" key="8">
    <source>
        <dbReference type="Proteomes" id="UP001165124"/>
    </source>
</evidence>
<evidence type="ECO:0000256" key="6">
    <source>
        <dbReference type="SAM" id="MobiDB-lite"/>
    </source>
</evidence>
<dbReference type="PANTHER" id="PTHR43133:SF8">
    <property type="entry name" value="RNA POLYMERASE SIGMA FACTOR HI_1459-RELATED"/>
    <property type="match status" value="1"/>
</dbReference>
<dbReference type="Gene3D" id="1.10.1740.10">
    <property type="match status" value="1"/>
</dbReference>
<feature type="region of interest" description="Disordered" evidence="6">
    <location>
        <begin position="344"/>
        <end position="406"/>
    </location>
</feature>
<keyword evidence="8" id="KW-1185">Reference proteome</keyword>
<gene>
    <name evidence="7" type="ORF">Arub01_42610</name>
</gene>
<evidence type="ECO:0000256" key="3">
    <source>
        <dbReference type="ARBA" id="ARBA00023082"/>
    </source>
</evidence>
<accession>A0A9W6UY94</accession>
<dbReference type="Proteomes" id="UP001165124">
    <property type="component" value="Unassembled WGS sequence"/>
</dbReference>
<evidence type="ECO:0000256" key="2">
    <source>
        <dbReference type="ARBA" id="ARBA00023015"/>
    </source>
</evidence>
<feature type="region of interest" description="Disordered" evidence="6">
    <location>
        <begin position="498"/>
        <end position="576"/>
    </location>
</feature>
<keyword evidence="3" id="KW-0731">Sigma factor</keyword>
<dbReference type="GO" id="GO:0003677">
    <property type="term" value="F:DNA binding"/>
    <property type="evidence" value="ECO:0007669"/>
    <property type="project" value="UniProtKB-KW"/>
</dbReference>
<dbReference type="SUPFAM" id="SSF88659">
    <property type="entry name" value="Sigma3 and sigma4 domains of RNA polymerase sigma factors"/>
    <property type="match status" value="1"/>
</dbReference>
<evidence type="ECO:0000256" key="4">
    <source>
        <dbReference type="ARBA" id="ARBA00023125"/>
    </source>
</evidence>
<name>A0A9W6UY94_9ACTN</name>
<dbReference type="PANTHER" id="PTHR43133">
    <property type="entry name" value="RNA POLYMERASE ECF-TYPE SIGMA FACTO"/>
    <property type="match status" value="1"/>
</dbReference>
<proteinExistence type="inferred from homology"/>
<dbReference type="SUPFAM" id="SSF88946">
    <property type="entry name" value="Sigma2 domain of RNA polymerase sigma factors"/>
    <property type="match status" value="1"/>
</dbReference>
<reference evidence="7" key="1">
    <citation type="submission" date="2023-02" db="EMBL/GenBank/DDBJ databases">
        <title>Actinomadura rubrobrunea NBRC 14622.</title>
        <authorList>
            <person name="Ichikawa N."/>
            <person name="Sato H."/>
            <person name="Tonouchi N."/>
        </authorList>
    </citation>
    <scope>NUCLEOTIDE SEQUENCE</scope>
    <source>
        <strain evidence="7">NBRC 14622</strain>
    </source>
</reference>
<dbReference type="GO" id="GO:0006352">
    <property type="term" value="P:DNA-templated transcription initiation"/>
    <property type="evidence" value="ECO:0007669"/>
    <property type="project" value="InterPro"/>
</dbReference>
<evidence type="ECO:0000313" key="7">
    <source>
        <dbReference type="EMBL" id="GLW66017.1"/>
    </source>
</evidence>
<comment type="similarity">
    <text evidence="1">Belongs to the sigma-70 factor family. ECF subfamily.</text>
</comment>
<sequence>MELAVKVSASTYLAGMDDHLLVEALRERDPAAPAAAYDAYAERLYGYCWFHLRDRDAAQVALRDTFIVAEAHIRRLRDADRFGPWLYAIARLECARRPSAPDQRPDVPVASHDQDDVDLRVVAWQAVEALDPLSRDLLELRVRQRLPTPDVAAVAGLSLKDAEAQLERAHAALEAALTAELLAHDGPYGCPERGALLRQRRGAARGDVDRRLARHARECGVCRTLRPRTVSAAKVYGLLPQARPPASLREQVMSCFFDPELVGYRLFVATRVGEFGPTGFPVQSRHAARRRGLRPAARRPPYALFGGLGGAAWRGVAAVAVVALLLGGGGVAFHRLVGADGQGGGTAVGPSVPLPTVGTPPQGDRGDAGEAPPPATYPLGARVSSAPPTALPWPPSGGARPAGFEGARRRGAALTVAPLFLDLAEGSHGTLQLTAEGGPVTWRAEPWGPVRLSRTSGRIEAGQTLTLGVDVARRGDAAGEGGVVFEPGGVEVRITWRPVSRPDPTSPPPGQQPTTPPPQTSRPPQTSPPPSSPSPPSTPPSEQPSSDPPSSSPPPSREPGSASPSGESPRPEGSGG</sequence>
<dbReference type="InterPro" id="IPR039425">
    <property type="entry name" value="RNA_pol_sigma-70-like"/>
</dbReference>
<dbReference type="AlphaFoldDB" id="A0A9W6UY94"/>
<feature type="compositionally biased region" description="Pro residues" evidence="6">
    <location>
        <begin position="504"/>
        <end position="557"/>
    </location>
</feature>
<dbReference type="EMBL" id="BSRZ01000012">
    <property type="protein sequence ID" value="GLW66017.1"/>
    <property type="molecule type" value="Genomic_DNA"/>
</dbReference>
<evidence type="ECO:0008006" key="9">
    <source>
        <dbReference type="Google" id="ProtNLM"/>
    </source>
</evidence>
<keyword evidence="2" id="KW-0805">Transcription regulation</keyword>
<dbReference type="InterPro" id="IPR013324">
    <property type="entry name" value="RNA_pol_sigma_r3/r4-like"/>
</dbReference>